<dbReference type="AlphaFoldDB" id="A0A1I4WNG7"/>
<gene>
    <name evidence="9" type="ORF">CXZ10_21010</name>
</gene>
<feature type="domain" description="Nitrite/sulphite reductase 4Fe-4S" evidence="7">
    <location>
        <begin position="412"/>
        <end position="522"/>
    </location>
</feature>
<dbReference type="Pfam" id="PF01077">
    <property type="entry name" value="NIR_SIR"/>
    <property type="match status" value="2"/>
</dbReference>
<evidence type="ECO:0000313" key="9">
    <source>
        <dbReference type="EMBL" id="PKR87189.1"/>
    </source>
</evidence>
<dbReference type="Gene3D" id="3.30.413.10">
    <property type="entry name" value="Sulfite Reductase Hemoprotein, domain 1"/>
    <property type="match status" value="2"/>
</dbReference>
<proteinExistence type="predicted"/>
<dbReference type="OrthoDB" id="9803707at2"/>
<dbReference type="GO" id="GO:0020037">
    <property type="term" value="F:heme binding"/>
    <property type="evidence" value="ECO:0007669"/>
    <property type="project" value="InterPro"/>
</dbReference>
<evidence type="ECO:0000259" key="8">
    <source>
        <dbReference type="Pfam" id="PF03460"/>
    </source>
</evidence>
<organism evidence="9 10">
    <name type="scientific">Pleomorphomonas diazotrophica</name>
    <dbReference type="NCBI Taxonomy" id="1166257"/>
    <lineage>
        <taxon>Bacteria</taxon>
        <taxon>Pseudomonadati</taxon>
        <taxon>Pseudomonadota</taxon>
        <taxon>Alphaproteobacteria</taxon>
        <taxon>Hyphomicrobiales</taxon>
        <taxon>Pleomorphomonadaceae</taxon>
        <taxon>Pleomorphomonas</taxon>
    </lineage>
</organism>
<dbReference type="InterPro" id="IPR045854">
    <property type="entry name" value="NO2/SO3_Rdtase_4Fe4S_sf"/>
</dbReference>
<evidence type="ECO:0000256" key="5">
    <source>
        <dbReference type="ARBA" id="ARBA00023004"/>
    </source>
</evidence>
<evidence type="ECO:0000256" key="6">
    <source>
        <dbReference type="ARBA" id="ARBA00023014"/>
    </source>
</evidence>
<sequence>MYRYDEFDATFVQQRVAQFADQVERRLKGEITEDEFKPLRLMNGVYLQLHAYMLRIAVPYGTLSSTQMRRLAHIARVYDKGYGHFTTRQNIQFNWPALKDVPAILSELAEVEMHAIQTSGNCIRNVTADHFAGAAFDEADDPRPYAEILRQWSSLHPEFSFLPRKFKIAVTGAAHDRAAIRLHDIGLEVKRDEDGGIGFAVYVGGGQGRTPMLAREINPFVPEADILAYVDAILRVYNLFGRRDNKFKARIKILVHETGIDEIRRMVEEEFAEIRGGVLGLPAEEVARIRAYFAPPAFEERPAVSAKLDAARAANPALDRFVRQNLHRHKAPGYTSLTISLKPIGGIPGDASADQMDAVADIAEKWAFSEIRVSHEQNLILPHLALDDVPEVYAALAAAGLATANAGAITDIIACPGLDYCALANARSIPIASELSERFGAPERQDEIGPLSIKISGCINACGHHHVGHIGILGVDRKGEEFYQISLGGNPDESASIGEIIGPGFYADGIVDAVETIVDTYIKLRVAPEETFLAAYRRLGEAPFKEALYGA</sequence>
<evidence type="ECO:0000313" key="10">
    <source>
        <dbReference type="Proteomes" id="UP000233491"/>
    </source>
</evidence>
<dbReference type="InterPro" id="IPR005117">
    <property type="entry name" value="NiRdtase/SiRdtase_haem-b_fer"/>
</dbReference>
<dbReference type="Proteomes" id="UP000233491">
    <property type="component" value="Unassembled WGS sequence"/>
</dbReference>
<dbReference type="Pfam" id="PF03460">
    <property type="entry name" value="NIR_SIR_ferr"/>
    <property type="match status" value="2"/>
</dbReference>
<keyword evidence="6" id="KW-0411">Iron-sulfur</keyword>
<dbReference type="Gene3D" id="3.90.480.10">
    <property type="entry name" value="Sulfite Reductase Hemoprotein,Domain 2"/>
    <property type="match status" value="1"/>
</dbReference>
<dbReference type="InterPro" id="IPR051329">
    <property type="entry name" value="NIR_SIR_4Fe-4S"/>
</dbReference>
<keyword evidence="5" id="KW-0408">Iron</keyword>
<dbReference type="SUPFAM" id="SSF55124">
    <property type="entry name" value="Nitrite/Sulfite reductase N-terminal domain-like"/>
    <property type="match status" value="2"/>
</dbReference>
<dbReference type="EMBL" id="PJNW01000024">
    <property type="protein sequence ID" value="PKR87189.1"/>
    <property type="molecule type" value="Genomic_DNA"/>
</dbReference>
<keyword evidence="4" id="KW-0560">Oxidoreductase</keyword>
<dbReference type="InterPro" id="IPR036136">
    <property type="entry name" value="Nit/Sulf_reduc_fer-like_dom_sf"/>
</dbReference>
<keyword evidence="2" id="KW-0349">Heme</keyword>
<dbReference type="GO" id="GO:0051539">
    <property type="term" value="F:4 iron, 4 sulfur cluster binding"/>
    <property type="evidence" value="ECO:0007669"/>
    <property type="project" value="UniProtKB-KW"/>
</dbReference>
<dbReference type="GO" id="GO:0046872">
    <property type="term" value="F:metal ion binding"/>
    <property type="evidence" value="ECO:0007669"/>
    <property type="project" value="UniProtKB-KW"/>
</dbReference>
<evidence type="ECO:0000256" key="4">
    <source>
        <dbReference type="ARBA" id="ARBA00023002"/>
    </source>
</evidence>
<evidence type="ECO:0000256" key="3">
    <source>
        <dbReference type="ARBA" id="ARBA00022723"/>
    </source>
</evidence>
<protein>
    <submittedName>
        <fullName evidence="9">Sulfite reductase</fullName>
    </submittedName>
</protein>
<dbReference type="SUPFAM" id="SSF56014">
    <property type="entry name" value="Nitrite and sulphite reductase 4Fe-4S domain-like"/>
    <property type="match status" value="2"/>
</dbReference>
<dbReference type="PANTHER" id="PTHR32439:SF9">
    <property type="entry name" value="BLR3264 PROTEIN"/>
    <property type="match status" value="1"/>
</dbReference>
<keyword evidence="10" id="KW-1185">Reference proteome</keyword>
<feature type="domain" description="Nitrite/Sulfite reductase ferredoxin-like" evidence="8">
    <location>
        <begin position="347"/>
        <end position="399"/>
    </location>
</feature>
<feature type="domain" description="Nitrite/sulphite reductase 4Fe-4S" evidence="7">
    <location>
        <begin position="119"/>
        <end position="272"/>
    </location>
</feature>
<evidence type="ECO:0000256" key="2">
    <source>
        <dbReference type="ARBA" id="ARBA00022617"/>
    </source>
</evidence>
<name>A0A1I4WNG7_9HYPH</name>
<evidence type="ECO:0000259" key="7">
    <source>
        <dbReference type="Pfam" id="PF01077"/>
    </source>
</evidence>
<dbReference type="RefSeq" id="WP_101291335.1">
    <property type="nucleotide sequence ID" value="NZ_FOUQ01000019.1"/>
</dbReference>
<accession>A0A1I4WNG7</accession>
<feature type="domain" description="Nitrite/Sulfite reductase ferredoxin-like" evidence="8">
    <location>
        <begin position="52"/>
        <end position="111"/>
    </location>
</feature>
<reference evidence="9 10" key="1">
    <citation type="submission" date="2017-12" db="EMBL/GenBank/DDBJ databases">
        <title>Anaerobic carbon monoxide metabolism by Pleomorphomonas carboxyditropha sp. nov., a new mesophilic hydrogenogenic carboxidotroph.</title>
        <authorList>
            <person name="Esquivel-Elizondo S."/>
            <person name="Krajmalnik-Brown R."/>
        </authorList>
    </citation>
    <scope>NUCLEOTIDE SEQUENCE [LARGE SCALE GENOMIC DNA]</scope>
    <source>
        <strain evidence="9 10">R5-392</strain>
    </source>
</reference>
<evidence type="ECO:0000256" key="1">
    <source>
        <dbReference type="ARBA" id="ARBA00022485"/>
    </source>
</evidence>
<dbReference type="PANTHER" id="PTHR32439">
    <property type="entry name" value="FERREDOXIN--NITRITE REDUCTASE, CHLOROPLASTIC"/>
    <property type="match status" value="1"/>
</dbReference>
<dbReference type="GO" id="GO:0016491">
    <property type="term" value="F:oxidoreductase activity"/>
    <property type="evidence" value="ECO:0007669"/>
    <property type="project" value="UniProtKB-KW"/>
</dbReference>
<comment type="caution">
    <text evidence="9">The sequence shown here is derived from an EMBL/GenBank/DDBJ whole genome shotgun (WGS) entry which is preliminary data.</text>
</comment>
<keyword evidence="3" id="KW-0479">Metal-binding</keyword>
<keyword evidence="1" id="KW-0004">4Fe-4S</keyword>
<dbReference type="InterPro" id="IPR006067">
    <property type="entry name" value="NO2/SO3_Rdtase_4Fe4S_dom"/>
</dbReference>